<dbReference type="InterPro" id="IPR018690">
    <property type="entry name" value="DUF2187"/>
</dbReference>
<comment type="caution">
    <text evidence="1">The sequence shown here is derived from an EMBL/GenBank/DDBJ whole genome shotgun (WGS) entry which is preliminary data.</text>
</comment>
<sequence length="74" mass="8441">MANIGDLVEFKRRNLQIIGKVSLVKELSCIVDIDTDVATYFDYETPKTVVRHGNYKIISNPESIYDSKLSQAEF</sequence>
<dbReference type="Proteomes" id="UP000239663">
    <property type="component" value="Unassembled WGS sequence"/>
</dbReference>
<protein>
    <recommendedName>
        <fullName evidence="3">DUF2187 domain-containing protein</fullName>
    </recommendedName>
</protein>
<evidence type="ECO:0008006" key="3">
    <source>
        <dbReference type="Google" id="ProtNLM"/>
    </source>
</evidence>
<evidence type="ECO:0000313" key="2">
    <source>
        <dbReference type="Proteomes" id="UP000239663"/>
    </source>
</evidence>
<accession>A0A2S7N1P3</accession>
<reference evidence="1 2" key="1">
    <citation type="submission" date="2017-12" db="EMBL/GenBank/DDBJ databases">
        <title>Taxonomic description and draft genome of Pradoshia cofamensis Gen. nov., sp. nov., a thermotolerant bacillale isolated from anterior gut of earthworm Eisenia fetida.</title>
        <authorList>
            <person name="Saha T."/>
            <person name="Chakraborty R."/>
        </authorList>
    </citation>
    <scope>NUCLEOTIDE SEQUENCE [LARGE SCALE GENOMIC DNA]</scope>
    <source>
        <strain evidence="1 2">EAG3</strain>
    </source>
</reference>
<dbReference type="EMBL" id="PKOZ01000003">
    <property type="protein sequence ID" value="PQD95933.1"/>
    <property type="molecule type" value="Genomic_DNA"/>
</dbReference>
<proteinExistence type="predicted"/>
<keyword evidence="2" id="KW-1185">Reference proteome</keyword>
<gene>
    <name evidence="1" type="ORF">CYL18_07790</name>
</gene>
<evidence type="ECO:0000313" key="1">
    <source>
        <dbReference type="EMBL" id="PQD95933.1"/>
    </source>
</evidence>
<name>A0A2S7N1P3_9BACI</name>
<dbReference type="OrthoDB" id="2970525at2"/>
<dbReference type="AlphaFoldDB" id="A0A2S7N1P3"/>
<dbReference type="Pfam" id="PF09953">
    <property type="entry name" value="DUF2187"/>
    <property type="match status" value="1"/>
</dbReference>
<organism evidence="1 2">
    <name type="scientific">Pradoshia eiseniae</name>
    <dbReference type="NCBI Taxonomy" id="2064768"/>
    <lineage>
        <taxon>Bacteria</taxon>
        <taxon>Bacillati</taxon>
        <taxon>Bacillota</taxon>
        <taxon>Bacilli</taxon>
        <taxon>Bacillales</taxon>
        <taxon>Bacillaceae</taxon>
        <taxon>Pradoshia</taxon>
    </lineage>
</organism>